<dbReference type="PANTHER" id="PTHR43415:SF3">
    <property type="entry name" value="GNAT-FAMILY ACETYLTRANSFERASE"/>
    <property type="match status" value="1"/>
</dbReference>
<proteinExistence type="predicted"/>
<reference evidence="2 3" key="1">
    <citation type="submission" date="2009-02" db="EMBL/GenBank/DDBJ databases">
        <authorList>
            <person name="Fulton L."/>
            <person name="Clifton S."/>
            <person name="Fulton B."/>
            <person name="Xu J."/>
            <person name="Minx P."/>
            <person name="Pepin K.H."/>
            <person name="Johnson M."/>
            <person name="Bhonagiri V."/>
            <person name="Nash W.E."/>
            <person name="Mardis E.R."/>
            <person name="Wilson R.K."/>
        </authorList>
    </citation>
    <scope>NUCLEOTIDE SEQUENCE [LARGE SCALE GENOMIC DNA]</scope>
    <source>
        <strain evidence="2 3">DSM 16841</strain>
    </source>
</reference>
<dbReference type="InterPro" id="IPR000182">
    <property type="entry name" value="GNAT_dom"/>
</dbReference>
<dbReference type="Gene3D" id="3.40.630.30">
    <property type="match status" value="1"/>
</dbReference>
<dbReference type="InterPro" id="IPR016181">
    <property type="entry name" value="Acyl_CoA_acyltransferase"/>
</dbReference>
<feature type="domain" description="N-acetyltransferase" evidence="1">
    <location>
        <begin position="34"/>
        <end position="200"/>
    </location>
</feature>
<evidence type="ECO:0000259" key="1">
    <source>
        <dbReference type="PROSITE" id="PS51186"/>
    </source>
</evidence>
<sequence>MLYDIIMVQRILWKGGLDMKFGPIEIKDKSNRTIVLRNATPEDAEDLITYLKVTTAETPYLIREPEEVIMTQEQETAFINNCLNSDRSLMLIATLDGKHIGNCSFNPVGNYKRYRHRCEVAIALYQEFCGYGIGKIMMETVLKAAKEIGFEQAELEVISDNQNAITLYEKLGFQKYGTFPDNMKYADGHYASADWMMKKL</sequence>
<dbReference type="Pfam" id="PF00583">
    <property type="entry name" value="Acetyltransf_1"/>
    <property type="match status" value="1"/>
</dbReference>
<evidence type="ECO:0000313" key="3">
    <source>
        <dbReference type="Proteomes" id="UP000003561"/>
    </source>
</evidence>
<comment type="caution">
    <text evidence="2">The sequence shown here is derived from an EMBL/GenBank/DDBJ whole genome shotgun (WGS) entry which is preliminary data.</text>
</comment>
<gene>
    <name evidence="2" type="ORF">ROSEINA2194_01176</name>
</gene>
<reference evidence="2 3" key="2">
    <citation type="submission" date="2009-03" db="EMBL/GenBank/DDBJ databases">
        <title>Draft genome sequence of Roseburia inulinivorans (DSM 16841).</title>
        <authorList>
            <person name="Sudarsanam P."/>
            <person name="Ley R."/>
            <person name="Guruge J."/>
            <person name="Turnbaugh P.J."/>
            <person name="Mahowald M."/>
            <person name="Liep D."/>
            <person name="Gordon J."/>
        </authorList>
    </citation>
    <scope>NUCLEOTIDE SEQUENCE [LARGE SCALE GENOMIC DNA]</scope>
    <source>
        <strain evidence="2 3">DSM 16841</strain>
    </source>
</reference>
<dbReference type="Proteomes" id="UP000003561">
    <property type="component" value="Unassembled WGS sequence"/>
</dbReference>
<dbReference type="GO" id="GO:0016747">
    <property type="term" value="F:acyltransferase activity, transferring groups other than amino-acyl groups"/>
    <property type="evidence" value="ECO:0007669"/>
    <property type="project" value="InterPro"/>
</dbReference>
<dbReference type="eggNOG" id="COG1247">
    <property type="taxonomic scope" value="Bacteria"/>
</dbReference>
<dbReference type="PROSITE" id="PS51186">
    <property type="entry name" value="GNAT"/>
    <property type="match status" value="1"/>
</dbReference>
<evidence type="ECO:0000313" key="2">
    <source>
        <dbReference type="EMBL" id="EEG94884.1"/>
    </source>
</evidence>
<name>C0FR22_9FIRM</name>
<dbReference type="PANTHER" id="PTHR43415">
    <property type="entry name" value="SPERMIDINE N(1)-ACETYLTRANSFERASE"/>
    <property type="match status" value="1"/>
</dbReference>
<keyword evidence="2" id="KW-0808">Transferase</keyword>
<accession>C0FR22</accession>
<dbReference type="AlphaFoldDB" id="C0FR22"/>
<dbReference type="SUPFAM" id="SSF55729">
    <property type="entry name" value="Acyl-CoA N-acyltransferases (Nat)"/>
    <property type="match status" value="1"/>
</dbReference>
<protein>
    <submittedName>
        <fullName evidence="2">Acetyltransferase, GNAT family</fullName>
    </submittedName>
</protein>
<dbReference type="CDD" id="cd04301">
    <property type="entry name" value="NAT_SF"/>
    <property type="match status" value="1"/>
</dbReference>
<organism evidence="2 3">
    <name type="scientific">Roseburia inulinivorans DSM 16841</name>
    <dbReference type="NCBI Taxonomy" id="622312"/>
    <lineage>
        <taxon>Bacteria</taxon>
        <taxon>Bacillati</taxon>
        <taxon>Bacillota</taxon>
        <taxon>Clostridia</taxon>
        <taxon>Lachnospirales</taxon>
        <taxon>Lachnospiraceae</taxon>
        <taxon>Roseburia</taxon>
    </lineage>
</organism>
<dbReference type="EMBL" id="ACFY01000052">
    <property type="protein sequence ID" value="EEG94884.1"/>
    <property type="molecule type" value="Genomic_DNA"/>
</dbReference>